<evidence type="ECO:0000256" key="16">
    <source>
        <dbReference type="SAM" id="Coils"/>
    </source>
</evidence>
<keyword evidence="10" id="KW-0547">Nucleotide-binding</keyword>
<evidence type="ECO:0000256" key="7">
    <source>
        <dbReference type="ARBA" id="ARBA00022553"/>
    </source>
</evidence>
<proteinExistence type="inferred from homology"/>
<dbReference type="SMART" id="SM00388">
    <property type="entry name" value="HisKA"/>
    <property type="match status" value="1"/>
</dbReference>
<dbReference type="InterPro" id="IPR036890">
    <property type="entry name" value="HATPase_C_sf"/>
</dbReference>
<keyword evidence="15 17" id="KW-0472">Membrane</keyword>
<keyword evidence="9 17" id="KW-0812">Transmembrane</keyword>
<dbReference type="CDD" id="cd00082">
    <property type="entry name" value="HisKA"/>
    <property type="match status" value="1"/>
</dbReference>
<protein>
    <recommendedName>
        <fullName evidence="5">histidine kinase</fullName>
        <ecNumber evidence="5">2.7.13.3</ecNumber>
    </recommendedName>
</protein>
<dbReference type="Gene3D" id="3.30.565.10">
    <property type="entry name" value="Histidine kinase-like ATPase, C-terminal domain"/>
    <property type="match status" value="1"/>
</dbReference>
<gene>
    <name evidence="19" type="ORF">ENQ20_19795</name>
</gene>
<feature type="transmembrane region" description="Helical" evidence="17">
    <location>
        <begin position="290"/>
        <end position="314"/>
    </location>
</feature>
<organism evidence="19">
    <name type="scientific">Caldilinea aerophila</name>
    <dbReference type="NCBI Taxonomy" id="133453"/>
    <lineage>
        <taxon>Bacteria</taxon>
        <taxon>Bacillati</taxon>
        <taxon>Chloroflexota</taxon>
        <taxon>Caldilineae</taxon>
        <taxon>Caldilineales</taxon>
        <taxon>Caldilineaceae</taxon>
        <taxon>Caldilinea</taxon>
    </lineage>
</organism>
<comment type="similarity">
    <text evidence="4">Belongs to the sodium:solute symporter (SSF) (TC 2.A.21) family.</text>
</comment>
<dbReference type="FunFam" id="3.30.565.10:FF:000023">
    <property type="entry name" value="PAS domain-containing sensor histidine kinase"/>
    <property type="match status" value="1"/>
</dbReference>
<dbReference type="InterPro" id="IPR005467">
    <property type="entry name" value="His_kinase_dom"/>
</dbReference>
<keyword evidence="6" id="KW-1003">Cell membrane</keyword>
<keyword evidence="14" id="KW-0902">Two-component regulatory system</keyword>
<sequence length="921" mass="101997">MFGALVLLVSLLYLGLLFAIAYYGDRQADRGRSIINNPYVYTLSMGVYCTAWTYYGSVGRASSSGLGFLPIYIGPTLIAVLWWFVLRKMVRISRMNRITTIADFIASRYGKSSTLGGLVTVIAVVGIIPYISLQLNAVSASFTLLWGYPELHFNPSDRFTISGLDTALWVTLGMAAFAILFGTRHLDVTEHHQGLVAAIAFESIVKLIAFLAVGFFVTFVLFNGPVDLFGQAMADPALAQLATFSDATVDYNQWAWLTFLSMLAILFLPRQFQMAVLENMDENHIRKASWLFPLYLLVINIFVFPIALAGLIVFRDQPIDADLFVLGLPMAAGNELLALFVFIGGLSAATSMVIVDTVALSTMVSNDLMMPMLLKLRIVRPSERGDYGGTLLSIRRVAIVVIMLLGYLYFRMTDTAASLVSIGLISFAAVAQFAPAFLGGIYWKGGTRLGALSGLVAGFLVWGYTLPLAATHSFGGAPDDFLLYGPWGISWLRPHNLFNLTGLDPVSHSLFWSLLANIGAYVIVSLLTRSSVIEQGQASRFVNVFDYSAESEAIFLWRGTATVQALRSLLERFLGQARTERELNDYARRHSLDWTQMHQADAELVQFAERLLAGVMGAASARVAIASVVQEERLSMDEVLKLLDETSQVRAYSRQLENRTRQLEEKSRELEAATAELRAANERLQELDRLKDDFISTVTHELRTPLTSIRAFAEILYDNPTLDEARRTQFVGIILKESERLSRLINQVLDLAKLEAGAAEWNTTEVDMRALIAEAVRASSGMAEEKGVRILTRIDESRPLLVWVDEDRLMQVMLNLLSNAVKFSPEGRGEVCISTECKDHWLVVHVADNGIGIRPEDQKVIFDKFRQGGDRRMGKPQGTGLGLPISAQIIAHFGGKLWVESEPGKGATFSFMLPLPSSDHR</sequence>
<dbReference type="Gene3D" id="1.10.287.130">
    <property type="match status" value="1"/>
</dbReference>
<evidence type="ECO:0000256" key="3">
    <source>
        <dbReference type="ARBA" id="ARBA00004314"/>
    </source>
</evidence>
<evidence type="ECO:0000256" key="2">
    <source>
        <dbReference type="ARBA" id="ARBA00004236"/>
    </source>
</evidence>
<dbReference type="PRINTS" id="PR00344">
    <property type="entry name" value="BCTRLSENSOR"/>
</dbReference>
<feature type="transmembrane region" description="Helical" evidence="17">
    <location>
        <begin position="166"/>
        <end position="183"/>
    </location>
</feature>
<feature type="domain" description="Histidine kinase" evidence="18">
    <location>
        <begin position="697"/>
        <end position="917"/>
    </location>
</feature>
<feature type="transmembrane region" description="Helical" evidence="17">
    <location>
        <begin position="449"/>
        <end position="470"/>
    </location>
</feature>
<dbReference type="GO" id="GO:0005886">
    <property type="term" value="C:plasma membrane"/>
    <property type="evidence" value="ECO:0007669"/>
    <property type="project" value="UniProtKB-SubCell"/>
</dbReference>
<feature type="transmembrane region" description="Helical" evidence="17">
    <location>
        <begin position="118"/>
        <end position="146"/>
    </location>
</feature>
<feature type="transmembrane region" description="Helical" evidence="17">
    <location>
        <begin position="510"/>
        <end position="528"/>
    </location>
</feature>
<dbReference type="SUPFAM" id="SSF47384">
    <property type="entry name" value="Homodimeric domain of signal transducing histidine kinase"/>
    <property type="match status" value="1"/>
</dbReference>
<dbReference type="Pfam" id="PF02518">
    <property type="entry name" value="HATPase_c"/>
    <property type="match status" value="1"/>
</dbReference>
<evidence type="ECO:0000256" key="17">
    <source>
        <dbReference type="SAM" id="Phobius"/>
    </source>
</evidence>
<evidence type="ECO:0000256" key="13">
    <source>
        <dbReference type="ARBA" id="ARBA00022989"/>
    </source>
</evidence>
<keyword evidence="11 19" id="KW-0418">Kinase</keyword>
<feature type="transmembrane region" description="Helical" evidence="17">
    <location>
        <begin position="336"/>
        <end position="364"/>
    </location>
</feature>
<dbReference type="AlphaFoldDB" id="A0A7C1FIN9"/>
<dbReference type="GO" id="GO:0022857">
    <property type="term" value="F:transmembrane transporter activity"/>
    <property type="evidence" value="ECO:0007669"/>
    <property type="project" value="InterPro"/>
</dbReference>
<name>A0A7C1FIN9_9CHLR</name>
<evidence type="ECO:0000259" key="18">
    <source>
        <dbReference type="PROSITE" id="PS50109"/>
    </source>
</evidence>
<keyword evidence="7" id="KW-0597">Phosphoprotein</keyword>
<accession>A0A7C1FIN9</accession>
<evidence type="ECO:0000313" key="19">
    <source>
        <dbReference type="EMBL" id="HDX33699.1"/>
    </source>
</evidence>
<feature type="transmembrane region" description="Helical" evidence="17">
    <location>
        <begin position="416"/>
        <end position="442"/>
    </location>
</feature>
<dbReference type="PROSITE" id="PS50109">
    <property type="entry name" value="HIS_KIN"/>
    <property type="match status" value="1"/>
</dbReference>
<feature type="transmembrane region" description="Helical" evidence="17">
    <location>
        <begin position="6"/>
        <end position="24"/>
    </location>
</feature>
<dbReference type="EMBL" id="DSMG01000198">
    <property type="protein sequence ID" value="HDX33699.1"/>
    <property type="molecule type" value="Genomic_DNA"/>
</dbReference>
<feature type="transmembrane region" description="Helical" evidence="17">
    <location>
        <begin position="36"/>
        <end position="55"/>
    </location>
</feature>
<dbReference type="InterPro" id="IPR004358">
    <property type="entry name" value="Sig_transdc_His_kin-like_C"/>
</dbReference>
<feature type="transmembrane region" description="Helical" evidence="17">
    <location>
        <begin position="251"/>
        <end position="269"/>
    </location>
</feature>
<evidence type="ECO:0000256" key="14">
    <source>
        <dbReference type="ARBA" id="ARBA00023012"/>
    </source>
</evidence>
<comment type="subcellular location">
    <subcellularLocation>
        <location evidence="2">Cell membrane</location>
    </subcellularLocation>
    <subcellularLocation>
        <location evidence="3">Membrane raft</location>
        <topology evidence="3">Multi-pass membrane protein</topology>
    </subcellularLocation>
</comment>
<dbReference type="Pfam" id="PF00512">
    <property type="entry name" value="HisKA"/>
    <property type="match status" value="1"/>
</dbReference>
<keyword evidence="8" id="KW-0808">Transferase</keyword>
<dbReference type="InterPro" id="IPR038377">
    <property type="entry name" value="Na/Glc_symporter_sf"/>
</dbReference>
<feature type="transmembrane region" description="Helical" evidence="17">
    <location>
        <begin position="67"/>
        <end position="86"/>
    </location>
</feature>
<keyword evidence="16" id="KW-0175">Coiled coil</keyword>
<keyword evidence="13 17" id="KW-1133">Transmembrane helix</keyword>
<dbReference type="InterPro" id="IPR036097">
    <property type="entry name" value="HisK_dim/P_sf"/>
</dbReference>
<evidence type="ECO:0000256" key="9">
    <source>
        <dbReference type="ARBA" id="ARBA00022692"/>
    </source>
</evidence>
<dbReference type="Gene3D" id="1.20.1730.10">
    <property type="entry name" value="Sodium/glucose cotransporter"/>
    <property type="match status" value="1"/>
</dbReference>
<evidence type="ECO:0000256" key="11">
    <source>
        <dbReference type="ARBA" id="ARBA00022777"/>
    </source>
</evidence>
<evidence type="ECO:0000256" key="15">
    <source>
        <dbReference type="ARBA" id="ARBA00023136"/>
    </source>
</evidence>
<dbReference type="SUPFAM" id="SSF55874">
    <property type="entry name" value="ATPase domain of HSP90 chaperone/DNA topoisomerase II/histidine kinase"/>
    <property type="match status" value="1"/>
</dbReference>
<dbReference type="GO" id="GO:0000155">
    <property type="term" value="F:phosphorelay sensor kinase activity"/>
    <property type="evidence" value="ECO:0007669"/>
    <property type="project" value="InterPro"/>
</dbReference>
<keyword evidence="12" id="KW-0067">ATP-binding</keyword>
<feature type="coiled-coil region" evidence="16">
    <location>
        <begin position="649"/>
        <end position="697"/>
    </location>
</feature>
<dbReference type="InterPro" id="IPR003661">
    <property type="entry name" value="HisK_dim/P_dom"/>
</dbReference>
<evidence type="ECO:0000256" key="5">
    <source>
        <dbReference type="ARBA" id="ARBA00012438"/>
    </source>
</evidence>
<comment type="catalytic activity">
    <reaction evidence="1">
        <text>ATP + protein L-histidine = ADP + protein N-phospho-L-histidine.</text>
        <dbReference type="EC" id="2.7.13.3"/>
    </reaction>
</comment>
<dbReference type="PANTHER" id="PTHR43711">
    <property type="entry name" value="TWO-COMPONENT HISTIDINE KINASE"/>
    <property type="match status" value="1"/>
</dbReference>
<evidence type="ECO:0000256" key="6">
    <source>
        <dbReference type="ARBA" id="ARBA00022475"/>
    </source>
</evidence>
<dbReference type="SMART" id="SM00387">
    <property type="entry name" value="HATPase_c"/>
    <property type="match status" value="1"/>
</dbReference>
<dbReference type="InterPro" id="IPR050736">
    <property type="entry name" value="Sensor_HK_Regulatory"/>
</dbReference>
<evidence type="ECO:0000256" key="12">
    <source>
        <dbReference type="ARBA" id="ARBA00022840"/>
    </source>
</evidence>
<comment type="caution">
    <text evidence="19">The sequence shown here is derived from an EMBL/GenBank/DDBJ whole genome shotgun (WGS) entry which is preliminary data.</text>
</comment>
<evidence type="ECO:0000256" key="10">
    <source>
        <dbReference type="ARBA" id="ARBA00022741"/>
    </source>
</evidence>
<dbReference type="EC" id="2.7.13.3" evidence="5"/>
<dbReference type="GO" id="GO:0045121">
    <property type="term" value="C:membrane raft"/>
    <property type="evidence" value="ECO:0007669"/>
    <property type="project" value="UniProtKB-SubCell"/>
</dbReference>
<dbReference type="FunFam" id="1.10.287.130:FF:000001">
    <property type="entry name" value="Two-component sensor histidine kinase"/>
    <property type="match status" value="1"/>
</dbReference>
<dbReference type="InterPro" id="IPR003594">
    <property type="entry name" value="HATPase_dom"/>
</dbReference>
<reference evidence="19" key="1">
    <citation type="journal article" date="2020" name="mSystems">
        <title>Genome- and Community-Level Interaction Insights into Carbon Utilization and Element Cycling Functions of Hydrothermarchaeota in Hydrothermal Sediment.</title>
        <authorList>
            <person name="Zhou Z."/>
            <person name="Liu Y."/>
            <person name="Xu W."/>
            <person name="Pan J."/>
            <person name="Luo Z.H."/>
            <person name="Li M."/>
        </authorList>
    </citation>
    <scope>NUCLEOTIDE SEQUENCE [LARGE SCALE GENOMIC DNA]</scope>
    <source>
        <strain evidence="19">SpSt-289</strain>
    </source>
</reference>
<dbReference type="PROSITE" id="PS50283">
    <property type="entry name" value="NA_SOLUT_SYMP_3"/>
    <property type="match status" value="1"/>
</dbReference>
<dbReference type="GO" id="GO:0005524">
    <property type="term" value="F:ATP binding"/>
    <property type="evidence" value="ECO:0007669"/>
    <property type="project" value="UniProtKB-KW"/>
</dbReference>
<dbReference type="InterPro" id="IPR001734">
    <property type="entry name" value="Na/solute_symporter"/>
</dbReference>
<evidence type="ECO:0000256" key="1">
    <source>
        <dbReference type="ARBA" id="ARBA00000085"/>
    </source>
</evidence>
<dbReference type="CDD" id="cd10322">
    <property type="entry name" value="SLC5sbd"/>
    <property type="match status" value="1"/>
</dbReference>
<feature type="transmembrane region" description="Helical" evidence="17">
    <location>
        <begin position="195"/>
        <end position="222"/>
    </location>
</feature>
<evidence type="ECO:0000256" key="8">
    <source>
        <dbReference type="ARBA" id="ARBA00022679"/>
    </source>
</evidence>
<dbReference type="PANTHER" id="PTHR43711:SF30">
    <property type="entry name" value="HISTIDINE KINASE"/>
    <property type="match status" value="1"/>
</dbReference>
<feature type="transmembrane region" description="Helical" evidence="17">
    <location>
        <begin position="385"/>
        <end position="410"/>
    </location>
</feature>
<evidence type="ECO:0000256" key="4">
    <source>
        <dbReference type="ARBA" id="ARBA00006434"/>
    </source>
</evidence>